<name>A0A644UB72_9ZZZZ</name>
<proteinExistence type="predicted"/>
<sequence>MSEKEKAMAVNLCEQICTKHPNIKVHPLSSLHLESMIAKKPHISLMKAKGIGTKILVPLLL</sequence>
<evidence type="ECO:0000313" key="1">
    <source>
        <dbReference type="EMBL" id="MPL76154.1"/>
    </source>
</evidence>
<reference evidence="1" key="1">
    <citation type="submission" date="2019-08" db="EMBL/GenBank/DDBJ databases">
        <authorList>
            <person name="Kucharzyk K."/>
            <person name="Murdoch R.W."/>
            <person name="Higgins S."/>
            <person name="Loffler F."/>
        </authorList>
    </citation>
    <scope>NUCLEOTIDE SEQUENCE</scope>
</reference>
<dbReference type="AlphaFoldDB" id="A0A644UB72"/>
<comment type="caution">
    <text evidence="1">The sequence shown here is derived from an EMBL/GenBank/DDBJ whole genome shotgun (WGS) entry which is preliminary data.</text>
</comment>
<protein>
    <submittedName>
        <fullName evidence="1">Uncharacterized protein</fullName>
    </submittedName>
</protein>
<dbReference type="EMBL" id="VSSQ01000095">
    <property type="protein sequence ID" value="MPL76154.1"/>
    <property type="molecule type" value="Genomic_DNA"/>
</dbReference>
<accession>A0A644UB72</accession>
<gene>
    <name evidence="1" type="ORF">SDC9_21999</name>
</gene>
<organism evidence="1">
    <name type="scientific">bioreactor metagenome</name>
    <dbReference type="NCBI Taxonomy" id="1076179"/>
    <lineage>
        <taxon>unclassified sequences</taxon>
        <taxon>metagenomes</taxon>
        <taxon>ecological metagenomes</taxon>
    </lineage>
</organism>